<dbReference type="AlphaFoldDB" id="A0A0R2BP16"/>
<dbReference type="EMBL" id="AYYR01000013">
    <property type="protein sequence ID" value="KRM77244.1"/>
    <property type="molecule type" value="Genomic_DNA"/>
</dbReference>
<name>A0A0R2BP16_SECCO</name>
<feature type="domain" description="HTH tetR-type" evidence="6">
    <location>
        <begin position="17"/>
        <end position="77"/>
    </location>
</feature>
<evidence type="ECO:0000256" key="3">
    <source>
        <dbReference type="ARBA" id="ARBA00023125"/>
    </source>
</evidence>
<feature type="DNA-binding region" description="H-T-H motif" evidence="5">
    <location>
        <begin position="40"/>
        <end position="59"/>
    </location>
</feature>
<evidence type="ECO:0000256" key="5">
    <source>
        <dbReference type="PROSITE-ProRule" id="PRU00335"/>
    </source>
</evidence>
<evidence type="ECO:0000259" key="6">
    <source>
        <dbReference type="PROSITE" id="PS50977"/>
    </source>
</evidence>
<dbReference type="InterPro" id="IPR009057">
    <property type="entry name" value="Homeodomain-like_sf"/>
</dbReference>
<evidence type="ECO:0000313" key="7">
    <source>
        <dbReference type="EMBL" id="KRM77244.1"/>
    </source>
</evidence>
<keyword evidence="4" id="KW-0804">Transcription</keyword>
<evidence type="ECO:0000256" key="1">
    <source>
        <dbReference type="ARBA" id="ARBA00022491"/>
    </source>
</evidence>
<dbReference type="GO" id="GO:0003700">
    <property type="term" value="F:DNA-binding transcription factor activity"/>
    <property type="evidence" value="ECO:0007669"/>
    <property type="project" value="TreeGrafter"/>
</dbReference>
<dbReference type="PANTHER" id="PTHR30055:SF175">
    <property type="entry name" value="HTH-TYPE TRANSCRIPTIONAL REPRESSOR KSTR2"/>
    <property type="match status" value="1"/>
</dbReference>
<evidence type="ECO:0000313" key="8">
    <source>
        <dbReference type="Proteomes" id="UP000051845"/>
    </source>
</evidence>
<dbReference type="InterPro" id="IPR001647">
    <property type="entry name" value="HTH_TetR"/>
</dbReference>
<dbReference type="Proteomes" id="UP000051845">
    <property type="component" value="Unassembled WGS sequence"/>
</dbReference>
<dbReference type="Pfam" id="PF00440">
    <property type="entry name" value="TetR_N"/>
    <property type="match status" value="1"/>
</dbReference>
<evidence type="ECO:0000256" key="2">
    <source>
        <dbReference type="ARBA" id="ARBA00023015"/>
    </source>
</evidence>
<comment type="caution">
    <text evidence="7">The sequence shown here is derived from an EMBL/GenBank/DDBJ whole genome shotgun (WGS) entry which is preliminary data.</text>
</comment>
<dbReference type="SUPFAM" id="SSF46689">
    <property type="entry name" value="Homeodomain-like"/>
    <property type="match status" value="1"/>
</dbReference>
<dbReference type="STRING" id="33960.TY91_07590"/>
<proteinExistence type="predicted"/>
<dbReference type="PATRIC" id="fig|1423733.4.peg.511"/>
<evidence type="ECO:0000256" key="4">
    <source>
        <dbReference type="ARBA" id="ARBA00023163"/>
    </source>
</evidence>
<accession>A0A0R2BP16</accession>
<keyword evidence="1" id="KW-0678">Repressor</keyword>
<protein>
    <recommendedName>
        <fullName evidence="6">HTH tetR-type domain-containing protein</fullName>
    </recommendedName>
</protein>
<dbReference type="Gene3D" id="1.10.357.10">
    <property type="entry name" value="Tetracycline Repressor, domain 2"/>
    <property type="match status" value="1"/>
</dbReference>
<dbReference type="InterPro" id="IPR050109">
    <property type="entry name" value="HTH-type_TetR-like_transc_reg"/>
</dbReference>
<keyword evidence="3 5" id="KW-0238">DNA-binding</keyword>
<dbReference type="GO" id="GO:0000976">
    <property type="term" value="F:transcription cis-regulatory region binding"/>
    <property type="evidence" value="ECO:0007669"/>
    <property type="project" value="TreeGrafter"/>
</dbReference>
<reference evidence="7 8" key="1">
    <citation type="journal article" date="2015" name="Genome Announc.">
        <title>Expanding the biotechnology potential of lactobacilli through comparative genomics of 213 strains and associated genera.</title>
        <authorList>
            <person name="Sun Z."/>
            <person name="Harris H.M."/>
            <person name="McCann A."/>
            <person name="Guo C."/>
            <person name="Argimon S."/>
            <person name="Zhang W."/>
            <person name="Yang X."/>
            <person name="Jeffery I.B."/>
            <person name="Cooney J.C."/>
            <person name="Kagawa T.F."/>
            <person name="Liu W."/>
            <person name="Song Y."/>
            <person name="Salvetti E."/>
            <person name="Wrobel A."/>
            <person name="Rasinkangas P."/>
            <person name="Parkhill J."/>
            <person name="Rea M.C."/>
            <person name="O'Sullivan O."/>
            <person name="Ritari J."/>
            <person name="Douillard F.P."/>
            <person name="Paul Ross R."/>
            <person name="Yang R."/>
            <person name="Briner A.E."/>
            <person name="Felis G.E."/>
            <person name="de Vos W.M."/>
            <person name="Barrangou R."/>
            <person name="Klaenhammer T.R."/>
            <person name="Caufield P.W."/>
            <person name="Cui Y."/>
            <person name="Zhang H."/>
            <person name="O'Toole P.W."/>
        </authorList>
    </citation>
    <scope>NUCLEOTIDE SEQUENCE [LARGE SCALE GENOMIC DNA]</scope>
    <source>
        <strain evidence="7 8">DSM 20515</strain>
    </source>
</reference>
<gene>
    <name evidence="7" type="ORF">FC82_GL000489</name>
</gene>
<dbReference type="PANTHER" id="PTHR30055">
    <property type="entry name" value="HTH-TYPE TRANSCRIPTIONAL REGULATOR RUTR"/>
    <property type="match status" value="1"/>
</dbReference>
<dbReference type="PROSITE" id="PS50977">
    <property type="entry name" value="HTH_TETR_2"/>
    <property type="match status" value="1"/>
</dbReference>
<keyword evidence="2" id="KW-0805">Transcription regulation</keyword>
<sequence length="215" mass="24525">MTPTLIFSKGGHRMTTEPLKTKILAVSLPLFIEHGYKKVTYKQIADAVGISKSLLQYHYPQKSQLMADLMNVNFNQWLKTIPEGDLYTRLTAFLLMFFDFISTNKAVNGLMTEIIANNELFNAFMTFFSNWLADNNFVKHDDNKVKAALLFAVSGGLQLYRFKDSLMVPVEQVTHTIIATLLTIVGKSSQLIDSTFHNAETLYQQLRIKGWQLVY</sequence>
<organism evidence="7 8">
    <name type="scientific">Secundilactobacillus collinoides DSM 20515 = JCM 1123</name>
    <dbReference type="NCBI Taxonomy" id="1423733"/>
    <lineage>
        <taxon>Bacteria</taxon>
        <taxon>Bacillati</taxon>
        <taxon>Bacillota</taxon>
        <taxon>Bacilli</taxon>
        <taxon>Lactobacillales</taxon>
        <taxon>Lactobacillaceae</taxon>
        <taxon>Secundilactobacillus</taxon>
    </lineage>
</organism>
<dbReference type="PRINTS" id="PR00455">
    <property type="entry name" value="HTHTETR"/>
</dbReference>